<proteinExistence type="predicted"/>
<protein>
    <recommendedName>
        <fullName evidence="5">Xanthine dehydrogenase</fullName>
    </recommendedName>
</protein>
<dbReference type="AlphaFoldDB" id="A0A0F9VSI6"/>
<feature type="domain" description="XdhC Rossmann" evidence="3">
    <location>
        <begin position="205"/>
        <end position="347"/>
    </location>
</feature>
<dbReference type="PANTHER" id="PTHR30388">
    <property type="entry name" value="ALDEHYDE OXIDOREDUCTASE MOLYBDENUM COFACTOR ASSEMBLY PROTEIN"/>
    <property type="match status" value="1"/>
</dbReference>
<feature type="region of interest" description="Disordered" evidence="1">
    <location>
        <begin position="375"/>
        <end position="395"/>
    </location>
</feature>
<dbReference type="PANTHER" id="PTHR30388:SF6">
    <property type="entry name" value="XANTHINE DEHYDROGENASE SUBUNIT A-RELATED"/>
    <property type="match status" value="1"/>
</dbReference>
<dbReference type="InterPro" id="IPR003777">
    <property type="entry name" value="XdhC_CoxI"/>
</dbReference>
<evidence type="ECO:0000313" key="4">
    <source>
        <dbReference type="EMBL" id="KKO08081.1"/>
    </source>
</evidence>
<gene>
    <name evidence="4" type="ORF">LCGC14_0047750</name>
</gene>
<dbReference type="Gene3D" id="3.40.50.720">
    <property type="entry name" value="NAD(P)-binding Rossmann-like Domain"/>
    <property type="match status" value="1"/>
</dbReference>
<name>A0A0F9VSI6_9ZZZZ</name>
<evidence type="ECO:0000259" key="2">
    <source>
        <dbReference type="Pfam" id="PF02625"/>
    </source>
</evidence>
<comment type="caution">
    <text evidence="4">The sequence shown here is derived from an EMBL/GenBank/DDBJ whole genome shotgun (WGS) entry which is preliminary data.</text>
</comment>
<dbReference type="Pfam" id="PF02625">
    <property type="entry name" value="XdhC_CoxI"/>
    <property type="match status" value="1"/>
</dbReference>
<accession>A0A0F9VSI6</accession>
<feature type="compositionally biased region" description="Polar residues" evidence="1">
    <location>
        <begin position="380"/>
        <end position="395"/>
    </location>
</feature>
<dbReference type="InterPro" id="IPR027051">
    <property type="entry name" value="XdhC_Rossmann_dom"/>
</dbReference>
<evidence type="ECO:0000256" key="1">
    <source>
        <dbReference type="SAM" id="MobiDB-lite"/>
    </source>
</evidence>
<dbReference type="Pfam" id="PF13478">
    <property type="entry name" value="XdhC_C"/>
    <property type="match status" value="1"/>
</dbReference>
<evidence type="ECO:0000259" key="3">
    <source>
        <dbReference type="Pfam" id="PF13478"/>
    </source>
</evidence>
<feature type="domain" description="XdhC- CoxI" evidence="2">
    <location>
        <begin position="17"/>
        <end position="79"/>
    </location>
</feature>
<dbReference type="EMBL" id="LAZR01000010">
    <property type="protein sequence ID" value="KKO08081.1"/>
    <property type="molecule type" value="Genomic_DNA"/>
</dbReference>
<organism evidence="4">
    <name type="scientific">marine sediment metagenome</name>
    <dbReference type="NCBI Taxonomy" id="412755"/>
    <lineage>
        <taxon>unclassified sequences</taxon>
        <taxon>metagenomes</taxon>
        <taxon>ecological metagenomes</taxon>
    </lineage>
</organism>
<reference evidence="4" key="1">
    <citation type="journal article" date="2015" name="Nature">
        <title>Complex archaea that bridge the gap between prokaryotes and eukaryotes.</title>
        <authorList>
            <person name="Spang A."/>
            <person name="Saw J.H."/>
            <person name="Jorgensen S.L."/>
            <person name="Zaremba-Niedzwiedzka K."/>
            <person name="Martijn J."/>
            <person name="Lind A.E."/>
            <person name="van Eijk R."/>
            <person name="Schleper C."/>
            <person name="Guy L."/>
            <person name="Ettema T.J."/>
        </authorList>
    </citation>
    <scope>NUCLEOTIDE SEQUENCE</scope>
</reference>
<evidence type="ECO:0008006" key="5">
    <source>
        <dbReference type="Google" id="ProtNLM"/>
    </source>
</evidence>
<sequence length="395" mass="42146">MAGFEQLLSAVDAASGQGEEAVLATVVKVEGSAYRRPGARMLISALGQTEGTISGGCLESEVARTAWWLTENGPALRSYSTAEDDEDGDVAVSFGLGCNGKVHILFERIDAPAGRMLMKGLRALQADGQGRAVATLISPSAGLGQRLLLTAAGELQGELPASLVSPVRSALNEALTQRRTSLHYFQQPEGEVQVLIEYLAPARRLVIFGGGHDAQPLVRMAKLLGWYVIVLDSRAHFARASRFPEADTVLLGQLDSSFDPLPLMQDASVAIMTHSLQQDAYWLAAALSSNAAYIGQLGPRDRTERLLREVSAQGGATHGLKRLYYPIGLDLGGDTPESVAMAMLAEMTAVLNGREGGMLKLRNASIHDLPSTRVHHQDATELSVQPVPLSSTEIV</sequence>
<dbReference type="InterPro" id="IPR052698">
    <property type="entry name" value="MoCofactor_Util/Proc"/>
</dbReference>